<reference evidence="4 5" key="1">
    <citation type="submission" date="2024-02" db="EMBL/GenBank/DDBJ databases">
        <authorList>
            <person name="Chen Y."/>
            <person name="Shah S."/>
            <person name="Dougan E. K."/>
            <person name="Thang M."/>
            <person name="Chan C."/>
        </authorList>
    </citation>
    <scope>NUCLEOTIDE SEQUENCE [LARGE SCALE GENOMIC DNA]</scope>
</reference>
<protein>
    <submittedName>
        <fullName evidence="4">Uncharacterized protein</fullName>
    </submittedName>
</protein>
<feature type="transmembrane region" description="Helical" evidence="3">
    <location>
        <begin position="467"/>
        <end position="485"/>
    </location>
</feature>
<gene>
    <name evidence="4" type="ORF">SCF082_LOCUS53408</name>
</gene>
<evidence type="ECO:0000256" key="3">
    <source>
        <dbReference type="SAM" id="Phobius"/>
    </source>
</evidence>
<feature type="transmembrane region" description="Helical" evidence="3">
    <location>
        <begin position="427"/>
        <end position="447"/>
    </location>
</feature>
<proteinExistence type="predicted"/>
<keyword evidence="3" id="KW-1133">Transmembrane helix</keyword>
<name>A0ABP0SSL5_9DINO</name>
<feature type="transmembrane region" description="Helical" evidence="3">
    <location>
        <begin position="535"/>
        <end position="556"/>
    </location>
</feature>
<feature type="region of interest" description="Disordered" evidence="2">
    <location>
        <begin position="78"/>
        <end position="158"/>
    </location>
</feature>
<feature type="region of interest" description="Disordered" evidence="2">
    <location>
        <begin position="177"/>
        <end position="212"/>
    </location>
</feature>
<feature type="transmembrane region" description="Helical" evidence="3">
    <location>
        <begin position="562"/>
        <end position="583"/>
    </location>
</feature>
<feature type="transmembrane region" description="Helical" evidence="3">
    <location>
        <begin position="644"/>
        <end position="663"/>
    </location>
</feature>
<feature type="transmembrane region" description="Helical" evidence="3">
    <location>
        <begin position="338"/>
        <end position="357"/>
    </location>
</feature>
<keyword evidence="1" id="KW-0175">Coiled coil</keyword>
<feature type="region of interest" description="Disordered" evidence="2">
    <location>
        <begin position="229"/>
        <end position="284"/>
    </location>
</feature>
<evidence type="ECO:0000313" key="5">
    <source>
        <dbReference type="Proteomes" id="UP001642464"/>
    </source>
</evidence>
<feature type="compositionally biased region" description="Pro residues" evidence="2">
    <location>
        <begin position="244"/>
        <end position="256"/>
    </location>
</feature>
<feature type="transmembrane region" description="Helical" evidence="3">
    <location>
        <begin position="369"/>
        <end position="388"/>
    </location>
</feature>
<dbReference type="Proteomes" id="UP001642464">
    <property type="component" value="Unassembled WGS sequence"/>
</dbReference>
<dbReference type="EMBL" id="CAXAMM010044617">
    <property type="protein sequence ID" value="CAK9115397.1"/>
    <property type="molecule type" value="Genomic_DNA"/>
</dbReference>
<feature type="coiled-coil region" evidence="1">
    <location>
        <begin position="5"/>
        <end position="32"/>
    </location>
</feature>
<keyword evidence="5" id="KW-1185">Reference proteome</keyword>
<comment type="caution">
    <text evidence="4">The sequence shown here is derived from an EMBL/GenBank/DDBJ whole genome shotgun (WGS) entry which is preliminary data.</text>
</comment>
<accession>A0ABP0SSL5</accession>
<keyword evidence="3" id="KW-0812">Transmembrane</keyword>
<evidence type="ECO:0000313" key="4">
    <source>
        <dbReference type="EMBL" id="CAK9115397.1"/>
    </source>
</evidence>
<sequence>MPVVGEDLEQVLQSVEQKLAELKEVFHDWRQENLHQFENVMRCIDGGPGLRHRISLNNLAPPRANEAFCSSESIGPAFSLPGSQPLSPPASPGLHEDEPSDDRGRASGESLLSLRELAPASGEGSHISPHKTYEAPMGGKKQAKKRSQTSDGEPKQGLKRIVDDNCDAEAWVQSVLSRKQSQVRQRHSVFSSKSAVSEMKPSHGKTHKNRPATVQDLEAAFVDMVIQPKKSRTSGRQALLSPVLPSPRAEPSPPCSPNAALPDQLGRSQSPPGGELSRDTKRPYRIATNNSQEMEKLHAMSNRAATAILEKAFDAENGANSLLQQDLGCKISVNIPNALLGLITICSIAAFGIDIALEISLDRVDVDSLTVIGNAIFSLAAVLSCYFLRDALRSADLDLTVNKLHTFIEDFREEWKNCSQLEQRRSLAFWFLWVLIFIAGQVVREWMLNEQSTNHEARYWRYTLHGIAWASWLVSSFLVVLEAYIQSHLLMGLDASLDCWCRLLLDTPDFQVGVESWNCLQALLKCISRKMANSFLVMQMLGGIACIYCLASTVVVAFVSNFAWKVILAEGAFLLPVLMLFFLEMRVLYRGTAITEKCRIVPAFVNQIPSDSPINHERAYLVQFIESSSAGFFIREVKLTREMLLKNFMITGGMFSALIGIMSRV</sequence>
<feature type="compositionally biased region" description="Polar residues" evidence="2">
    <location>
        <begin position="177"/>
        <end position="195"/>
    </location>
</feature>
<evidence type="ECO:0000256" key="1">
    <source>
        <dbReference type="SAM" id="Coils"/>
    </source>
</evidence>
<feature type="compositionally biased region" description="Basic and acidic residues" evidence="2">
    <location>
        <begin position="94"/>
        <end position="106"/>
    </location>
</feature>
<evidence type="ECO:0000256" key="2">
    <source>
        <dbReference type="SAM" id="MobiDB-lite"/>
    </source>
</evidence>
<keyword evidence="3" id="KW-0472">Membrane</keyword>
<organism evidence="4 5">
    <name type="scientific">Durusdinium trenchii</name>
    <dbReference type="NCBI Taxonomy" id="1381693"/>
    <lineage>
        <taxon>Eukaryota</taxon>
        <taxon>Sar</taxon>
        <taxon>Alveolata</taxon>
        <taxon>Dinophyceae</taxon>
        <taxon>Suessiales</taxon>
        <taxon>Symbiodiniaceae</taxon>
        <taxon>Durusdinium</taxon>
    </lineage>
</organism>